<gene>
    <name evidence="3" type="ORF">SAMN04488567_2443</name>
</gene>
<dbReference type="Gene3D" id="3.40.50.720">
    <property type="entry name" value="NAD(P)-binding Rossmann-like Domain"/>
    <property type="match status" value="1"/>
</dbReference>
<dbReference type="AlphaFoldDB" id="A0A1G7F6Z8"/>
<proteinExistence type="inferred from homology"/>
<evidence type="ECO:0000313" key="4">
    <source>
        <dbReference type="Proteomes" id="UP000198922"/>
    </source>
</evidence>
<dbReference type="InterPro" id="IPR020904">
    <property type="entry name" value="Sc_DH/Rdtase_CS"/>
</dbReference>
<dbReference type="PRINTS" id="PR00081">
    <property type="entry name" value="GDHRDH"/>
</dbReference>
<evidence type="ECO:0000256" key="2">
    <source>
        <dbReference type="ARBA" id="ARBA00023002"/>
    </source>
</evidence>
<dbReference type="InterPro" id="IPR002347">
    <property type="entry name" value="SDR_fam"/>
</dbReference>
<name>A0A1G7F6Z8_9RHOB</name>
<protein>
    <submittedName>
        <fullName evidence="3">Short-chain dehydrogenase</fullName>
    </submittedName>
</protein>
<sequence>MAMRDWQGKRYWLVGASEGLGRELAFCLSRAGVELVLSARNAERLRSLSEALPGRAEVLPLDVRDTGAVSAAAERAGEIDGLAYLAGVYWPMRAQGWDEAKVEEMADINYLGATRVVGAALPGMRRRGRGHIVLTGAISGFRGLPGTIGYGASKAAVMHLAESLQHDLQGSGVEVQLVNPGYVRTRMTDKNDHPMPFIMEPARAAREYFEHMSSDRFKLNYPYGVSLLYRGTQFLPDWAYFRLFNR</sequence>
<dbReference type="InterPro" id="IPR036291">
    <property type="entry name" value="NAD(P)-bd_dom_sf"/>
</dbReference>
<reference evidence="4" key="1">
    <citation type="submission" date="2016-10" db="EMBL/GenBank/DDBJ databases">
        <authorList>
            <person name="Varghese N."/>
            <person name="Submissions S."/>
        </authorList>
    </citation>
    <scope>NUCLEOTIDE SEQUENCE [LARGE SCALE GENOMIC DNA]</scope>
    <source>
        <strain evidence="4">DSM 21424</strain>
    </source>
</reference>
<organism evidence="3 4">
    <name type="scientific">Limimaricola pyoseonensis</name>
    <dbReference type="NCBI Taxonomy" id="521013"/>
    <lineage>
        <taxon>Bacteria</taxon>
        <taxon>Pseudomonadati</taxon>
        <taxon>Pseudomonadota</taxon>
        <taxon>Alphaproteobacteria</taxon>
        <taxon>Rhodobacterales</taxon>
        <taxon>Paracoccaceae</taxon>
        <taxon>Limimaricola</taxon>
    </lineage>
</organism>
<dbReference type="GO" id="GO:0016020">
    <property type="term" value="C:membrane"/>
    <property type="evidence" value="ECO:0007669"/>
    <property type="project" value="TreeGrafter"/>
</dbReference>
<dbReference type="EMBL" id="FNAT01000003">
    <property type="protein sequence ID" value="SDE71365.1"/>
    <property type="molecule type" value="Genomic_DNA"/>
</dbReference>
<keyword evidence="2" id="KW-0560">Oxidoreductase</keyword>
<dbReference type="PROSITE" id="PS00061">
    <property type="entry name" value="ADH_SHORT"/>
    <property type="match status" value="1"/>
</dbReference>
<dbReference type="GO" id="GO:0016491">
    <property type="term" value="F:oxidoreductase activity"/>
    <property type="evidence" value="ECO:0007669"/>
    <property type="project" value="UniProtKB-KW"/>
</dbReference>
<evidence type="ECO:0000313" key="3">
    <source>
        <dbReference type="EMBL" id="SDE71365.1"/>
    </source>
</evidence>
<dbReference type="PANTHER" id="PTHR44196">
    <property type="entry name" value="DEHYDROGENASE/REDUCTASE SDR FAMILY MEMBER 7B"/>
    <property type="match status" value="1"/>
</dbReference>
<evidence type="ECO:0000256" key="1">
    <source>
        <dbReference type="ARBA" id="ARBA00006484"/>
    </source>
</evidence>
<dbReference type="STRING" id="521013.SAMN04488567_2443"/>
<dbReference type="SUPFAM" id="SSF51735">
    <property type="entry name" value="NAD(P)-binding Rossmann-fold domains"/>
    <property type="match status" value="1"/>
</dbReference>
<dbReference type="Proteomes" id="UP000198922">
    <property type="component" value="Unassembled WGS sequence"/>
</dbReference>
<keyword evidence="4" id="KW-1185">Reference proteome</keyword>
<dbReference type="Pfam" id="PF00106">
    <property type="entry name" value="adh_short"/>
    <property type="match status" value="1"/>
</dbReference>
<accession>A0A1G7F6Z8</accession>
<dbReference type="PANTHER" id="PTHR44196:SF1">
    <property type="entry name" value="DEHYDROGENASE_REDUCTASE SDR FAMILY MEMBER 7B"/>
    <property type="match status" value="1"/>
</dbReference>
<comment type="similarity">
    <text evidence="1">Belongs to the short-chain dehydrogenases/reductases (SDR) family.</text>
</comment>